<sequence length="292" mass="32151">MFDKTNSERARITSVLNATLLNLRILCAKYRAAQADKVFSVVDEASKVEGAIGFPDLASAEGQLFMSKACVSVRQKLVQMSRLNPTYHLTASRNFSTFVMSTAITFEQLSNSFSSSDDDVTADHAKFRSLVANLEKGRKEQLIIDAHVHAGTEDHHEHVSRSQEVASKLRVRFGSLEEDLITKTSAKHVGGAEDAFVNIVSCGLREQLLDTHLASLGSFLRSIIIEQGKQVADLRRCSAAAEKRLAGSLISFEVDVGAANERAMSQAANANEARKQALQYKKQRVHVKEYHS</sequence>
<protein>
    <submittedName>
        <fullName evidence="1">Uncharacterized protein</fullName>
    </submittedName>
</protein>
<name>A0A7S0I7Y3_MICPS</name>
<accession>A0A7S0I7Y3</accession>
<evidence type="ECO:0000313" key="1">
    <source>
        <dbReference type="EMBL" id="CAD8513641.1"/>
    </source>
</evidence>
<dbReference type="AlphaFoldDB" id="A0A7S0I7Y3"/>
<organism evidence="1">
    <name type="scientific">Micromonas pusilla</name>
    <name type="common">Picoplanktonic green alga</name>
    <name type="synonym">Chromulina pusilla</name>
    <dbReference type="NCBI Taxonomy" id="38833"/>
    <lineage>
        <taxon>Eukaryota</taxon>
        <taxon>Viridiplantae</taxon>
        <taxon>Chlorophyta</taxon>
        <taxon>Mamiellophyceae</taxon>
        <taxon>Mamiellales</taxon>
        <taxon>Mamiellaceae</taxon>
        <taxon>Micromonas</taxon>
    </lineage>
</organism>
<reference evidence="1" key="1">
    <citation type="submission" date="2021-01" db="EMBL/GenBank/DDBJ databases">
        <authorList>
            <person name="Corre E."/>
            <person name="Pelletier E."/>
            <person name="Niang G."/>
            <person name="Scheremetjew M."/>
            <person name="Finn R."/>
            <person name="Kale V."/>
            <person name="Holt S."/>
            <person name="Cochrane G."/>
            <person name="Meng A."/>
            <person name="Brown T."/>
            <person name="Cohen L."/>
        </authorList>
    </citation>
    <scope>NUCLEOTIDE SEQUENCE</scope>
    <source>
        <strain evidence="1">CCMP1723</strain>
    </source>
</reference>
<dbReference type="EMBL" id="HBEQ01001354">
    <property type="protein sequence ID" value="CAD8513641.1"/>
    <property type="molecule type" value="Transcribed_RNA"/>
</dbReference>
<gene>
    <name evidence="1" type="ORF">MCOM1403_LOCUS1066</name>
</gene>
<proteinExistence type="predicted"/>